<feature type="domain" description="MobA/VirD2-like nuclease" evidence="2">
    <location>
        <begin position="47"/>
        <end position="179"/>
    </location>
</feature>
<dbReference type="Proteomes" id="UP000028401">
    <property type="component" value="Unassembled WGS sequence"/>
</dbReference>
<gene>
    <name evidence="3" type="ORF">U725_02282</name>
</gene>
<dbReference type="Pfam" id="PF03432">
    <property type="entry name" value="Relaxase"/>
    <property type="match status" value="1"/>
</dbReference>
<dbReference type="PATRIC" id="fig|1415168.3.peg.2342"/>
<evidence type="ECO:0000259" key="2">
    <source>
        <dbReference type="Pfam" id="PF03432"/>
    </source>
</evidence>
<dbReference type="AlphaFoldDB" id="A0A084A8F2"/>
<dbReference type="RefSeq" id="WP_042748794.1">
    <property type="nucleotide sequence ID" value="NZ_AZSI01000153.1"/>
</dbReference>
<name>A0A084A8F2_LACLC</name>
<dbReference type="InterPro" id="IPR005094">
    <property type="entry name" value="Endonuclease_MobA/VirD2"/>
</dbReference>
<feature type="region of interest" description="Disordered" evidence="1">
    <location>
        <begin position="369"/>
        <end position="410"/>
    </location>
</feature>
<evidence type="ECO:0000313" key="3">
    <source>
        <dbReference type="EMBL" id="KEY61581.1"/>
    </source>
</evidence>
<dbReference type="EMBL" id="AZSI01000153">
    <property type="protein sequence ID" value="KEY61581.1"/>
    <property type="molecule type" value="Genomic_DNA"/>
</dbReference>
<reference evidence="3 4" key="1">
    <citation type="submission" date="2014-06" db="EMBL/GenBank/DDBJ databases">
        <title>Draft genome sequence of the putrescine producing strain Lactococcus lactis subsp cremoris GE214.</title>
        <authorList>
            <person name="Ladero V."/>
            <person name="Linares D.M."/>
            <person name="del Rio B."/>
            <person name="Mayo B."/>
            <person name="Martin M.C."/>
            <person name="Fernandez M."/>
            <person name="Alvarez M.A."/>
        </authorList>
    </citation>
    <scope>NUCLEOTIDE SEQUENCE [LARGE SCALE GENOMIC DNA]</scope>
    <source>
        <strain evidence="3 4">GE214</strain>
    </source>
</reference>
<evidence type="ECO:0000313" key="4">
    <source>
        <dbReference type="Proteomes" id="UP000028401"/>
    </source>
</evidence>
<proteinExistence type="predicted"/>
<organism evidence="3 4">
    <name type="scientific">Lactococcus cremoris subsp. cremoris GE214</name>
    <dbReference type="NCBI Taxonomy" id="1415168"/>
    <lineage>
        <taxon>Bacteria</taxon>
        <taxon>Bacillati</taxon>
        <taxon>Bacillota</taxon>
        <taxon>Bacilli</taxon>
        <taxon>Lactobacillales</taxon>
        <taxon>Streptococcaceae</taxon>
        <taxon>Lactococcus</taxon>
        <taxon>Lactococcus cremoris subsp. cremoris</taxon>
    </lineage>
</organism>
<comment type="caution">
    <text evidence="3">The sequence shown here is derived from an EMBL/GenBank/DDBJ whole genome shotgun (WGS) entry which is preliminary data.</text>
</comment>
<accession>A0A084A8F2</accession>
<evidence type="ECO:0000256" key="1">
    <source>
        <dbReference type="SAM" id="MobiDB-lite"/>
    </source>
</evidence>
<sequence length="410" mass="47721">MATIAKISNGASAASALNYALGQDRPMHEKTEQWLQDHQLERPVELTNCRAVAVGGTNGIDPFIAKEQFDVIRQLHNQTKESNQVLRITQSFALDELNPKVQKDWQKANDLGVELAENLYPNHQSAVYTHLDGKNHVLHNHIIVNKVNLETGKKLREQKGESVQRAREMNDRLASRENWHILEPPKERQTETEKELIAKNEYSYMDDLRERINKSLQDVSVSSYETFKERLSNNGVILSERAQTFSYAFLDANNKQRRARETRLGSDFGRETILHELENRARQNEFRAVEQREPAITPLERDTQQRESEIVSLEQAIEPRKSEALKRESKINRFIDTIKQLAGRVPELTQRVTRKLKQTKEKILDDFERRFSKDMKNYEQEQQKSLEKQANRDVQSEKKPTKDHDRGMSL</sequence>
<protein>
    <submittedName>
        <fullName evidence="3">Putative plasmid protein</fullName>
    </submittedName>
</protein>